<sequence length="266" mass="29053">MSSESPDRSIDSTVPHSARIWNYLLGGKDNYPVDREAGDKVFQIFPGMVDMTRHSRHMLTRVVRYLAGEAGIRQFLDIGTGLPTMDNTHEVAQRVAPTSRIVYVDNDPLVLLHARALLNSRPEGATDYIEADVRDPDVIIAEAARTLDFSRPTALMLMGILGLVSDYDEARSIVDRLRAVLAPGSYVAVYDGTDTDPAYVEAIRNYNAASGAVAYTPRSPEQIAGYLDGLELVEPGVVTVTRWRPEPSPWGEAPEVACAGGVGRKP</sequence>
<protein>
    <submittedName>
        <fullName evidence="1">SAM-dependent methyltransferase</fullName>
        <ecNumber evidence="1">2.1.1.-</ecNumber>
    </submittedName>
</protein>
<dbReference type="Gene3D" id="3.40.50.150">
    <property type="entry name" value="Vaccinia Virus protein VP39"/>
    <property type="match status" value="1"/>
</dbReference>
<dbReference type="Pfam" id="PF04672">
    <property type="entry name" value="Methyltransf_19"/>
    <property type="match status" value="1"/>
</dbReference>
<dbReference type="RefSeq" id="WP_371952885.1">
    <property type="nucleotide sequence ID" value="NZ_JAXCEI010000013.1"/>
</dbReference>
<evidence type="ECO:0000313" key="1">
    <source>
        <dbReference type="EMBL" id="MFA1542577.1"/>
    </source>
</evidence>
<keyword evidence="1" id="KW-0489">Methyltransferase</keyword>
<proteinExistence type="predicted"/>
<accession>A0ABV4QJ55</accession>
<dbReference type="EC" id="2.1.1.-" evidence="1"/>
<organism evidence="1 2">
    <name type="scientific">Actinomadura monticuli</name>
    <dbReference type="NCBI Taxonomy" id="3097367"/>
    <lineage>
        <taxon>Bacteria</taxon>
        <taxon>Bacillati</taxon>
        <taxon>Actinomycetota</taxon>
        <taxon>Actinomycetes</taxon>
        <taxon>Streptosporangiales</taxon>
        <taxon>Thermomonosporaceae</taxon>
        <taxon>Actinomadura</taxon>
    </lineage>
</organism>
<name>A0ABV4QJ55_9ACTN</name>
<dbReference type="InterPro" id="IPR006764">
    <property type="entry name" value="SAM_dep_MeTrfase_SAV2177_type"/>
</dbReference>
<keyword evidence="2" id="KW-1185">Reference proteome</keyword>
<comment type="caution">
    <text evidence="1">The sequence shown here is derived from an EMBL/GenBank/DDBJ whole genome shotgun (WGS) entry which is preliminary data.</text>
</comment>
<dbReference type="Proteomes" id="UP001569963">
    <property type="component" value="Unassembled WGS sequence"/>
</dbReference>
<dbReference type="PIRSF" id="PIRSF017393">
    <property type="entry name" value="MTase_SAV2177"/>
    <property type="match status" value="1"/>
</dbReference>
<keyword evidence="1" id="KW-0808">Transferase</keyword>
<dbReference type="InterPro" id="IPR029063">
    <property type="entry name" value="SAM-dependent_MTases_sf"/>
</dbReference>
<dbReference type="GO" id="GO:0032259">
    <property type="term" value="P:methylation"/>
    <property type="evidence" value="ECO:0007669"/>
    <property type="project" value="UniProtKB-KW"/>
</dbReference>
<evidence type="ECO:0000313" key="2">
    <source>
        <dbReference type="Proteomes" id="UP001569963"/>
    </source>
</evidence>
<dbReference type="SUPFAM" id="SSF53335">
    <property type="entry name" value="S-adenosyl-L-methionine-dependent methyltransferases"/>
    <property type="match status" value="1"/>
</dbReference>
<dbReference type="EMBL" id="JAXCEI010000013">
    <property type="protein sequence ID" value="MFA1542577.1"/>
    <property type="molecule type" value="Genomic_DNA"/>
</dbReference>
<reference evidence="1 2" key="1">
    <citation type="submission" date="2023-11" db="EMBL/GenBank/DDBJ databases">
        <title>Actinomadura monticuli sp. nov., isolated from volcanic ash.</title>
        <authorList>
            <person name="Lee S.D."/>
            <person name="Yang H."/>
            <person name="Kim I.S."/>
        </authorList>
    </citation>
    <scope>NUCLEOTIDE SEQUENCE [LARGE SCALE GENOMIC DNA]</scope>
    <source>
        <strain evidence="1 2">DLS-62</strain>
    </source>
</reference>
<dbReference type="GO" id="GO:0008168">
    <property type="term" value="F:methyltransferase activity"/>
    <property type="evidence" value="ECO:0007669"/>
    <property type="project" value="UniProtKB-KW"/>
</dbReference>
<gene>
    <name evidence="1" type="ORF">SM611_26865</name>
</gene>